<keyword evidence="3 6" id="KW-0479">Metal-binding</keyword>
<dbReference type="InParanoid" id="A0A0V0QUF6"/>
<keyword evidence="5" id="KW-0520">NAD</keyword>
<dbReference type="InterPro" id="IPR029035">
    <property type="entry name" value="DHS-like_NAD/FAD-binding_dom"/>
</dbReference>
<dbReference type="PANTHER" id="PTHR11085:SF6">
    <property type="entry name" value="NAD-DEPENDENT PROTEIN DEACETYLASE SIRTUIN-2"/>
    <property type="match status" value="1"/>
</dbReference>
<dbReference type="GO" id="GO:0005634">
    <property type="term" value="C:nucleus"/>
    <property type="evidence" value="ECO:0007669"/>
    <property type="project" value="TreeGrafter"/>
</dbReference>
<dbReference type="InterPro" id="IPR013083">
    <property type="entry name" value="Znf_RING/FYVE/PHD"/>
</dbReference>
<dbReference type="Proteomes" id="UP000054937">
    <property type="component" value="Unassembled WGS sequence"/>
</dbReference>
<sequence length="454" mass="52021">MELKNADGEVVGFGVQPITNCPHYKEEFVQPFINLVKELKLNFCNQKCDECNNQGENWICLVCRKVYCSRYVKEHMVQHNQSSNHEIGLSFLDGSFWCYSCDSYITNAGLNNCRKHLAASKETSEDELNQLFGNLNINDKEEKKEEVEELNQEEKKEKEQIEQTEKDKEFSRKKLIEGLKEKKFKKIAVLTGAGISVAAGIPDFRTPGTGLYSQLEKYNLPFPEAIFQLDYFKKNPHPFYTLAKSFFQSDMQPTIAHYLIAEFDKQNILGVNLSQNIDGLELDAGVQEQNLVQAHGHFRTCHCVNKKCYKKYSMDDFVKCVNEDNILKCENCDNLVKPDIVFFGEQLPNDFFKAISTLKQCDLAIVMGTSLTVQPFASLVDLIQEDVPLVLINRENPGISRENFLFLDGDIEENSKNLLQDWGMEVPNVQKKEAKVDENLKKSLEKELGTKEKL</sequence>
<gene>
    <name evidence="11" type="ORF">PPERSA_01013</name>
</gene>
<reference evidence="11 12" key="1">
    <citation type="journal article" date="2015" name="Sci. Rep.">
        <title>Genome of the facultative scuticociliatosis pathogen Pseudocohnilembus persalinus provides insight into its virulence through horizontal gene transfer.</title>
        <authorList>
            <person name="Xiong J."/>
            <person name="Wang G."/>
            <person name="Cheng J."/>
            <person name="Tian M."/>
            <person name="Pan X."/>
            <person name="Warren A."/>
            <person name="Jiang C."/>
            <person name="Yuan D."/>
            <person name="Miao W."/>
        </authorList>
    </citation>
    <scope>NUCLEOTIDE SEQUENCE [LARGE SCALE GENOMIC DNA]</scope>
    <source>
        <strain evidence="11">36N120E</strain>
    </source>
</reference>
<dbReference type="EMBL" id="LDAU01000102">
    <property type="protein sequence ID" value="KRX05935.1"/>
    <property type="molecule type" value="Genomic_DNA"/>
</dbReference>
<feature type="region of interest" description="Disordered" evidence="8">
    <location>
        <begin position="142"/>
        <end position="164"/>
    </location>
</feature>
<evidence type="ECO:0000256" key="3">
    <source>
        <dbReference type="ARBA" id="ARBA00022723"/>
    </source>
</evidence>
<dbReference type="Pfam" id="PF02148">
    <property type="entry name" value="zf-UBP"/>
    <property type="match status" value="1"/>
</dbReference>
<evidence type="ECO:0000259" key="10">
    <source>
        <dbReference type="PROSITE" id="PS50305"/>
    </source>
</evidence>
<protein>
    <recommendedName>
        <fullName evidence="13">Deacetylase sirtuin-type domain-containing protein</fullName>
    </recommendedName>
</protein>
<evidence type="ECO:0000313" key="11">
    <source>
        <dbReference type="EMBL" id="KRX05935.1"/>
    </source>
</evidence>
<dbReference type="SUPFAM" id="SSF57850">
    <property type="entry name" value="RING/U-box"/>
    <property type="match status" value="1"/>
</dbReference>
<evidence type="ECO:0000256" key="4">
    <source>
        <dbReference type="ARBA" id="ARBA00022833"/>
    </source>
</evidence>
<dbReference type="GO" id="GO:0070403">
    <property type="term" value="F:NAD+ binding"/>
    <property type="evidence" value="ECO:0007669"/>
    <property type="project" value="InterPro"/>
</dbReference>
<feature type="active site" description="Proton acceptor" evidence="6">
    <location>
        <position position="295"/>
    </location>
</feature>
<dbReference type="GO" id="GO:0017136">
    <property type="term" value="F:histone deacetylase activity, NAD-dependent"/>
    <property type="evidence" value="ECO:0007669"/>
    <property type="project" value="TreeGrafter"/>
</dbReference>
<organism evidence="11 12">
    <name type="scientific">Pseudocohnilembus persalinus</name>
    <name type="common">Ciliate</name>
    <dbReference type="NCBI Taxonomy" id="266149"/>
    <lineage>
        <taxon>Eukaryota</taxon>
        <taxon>Sar</taxon>
        <taxon>Alveolata</taxon>
        <taxon>Ciliophora</taxon>
        <taxon>Intramacronucleata</taxon>
        <taxon>Oligohymenophorea</taxon>
        <taxon>Scuticociliatia</taxon>
        <taxon>Philasterida</taxon>
        <taxon>Pseudocohnilembidae</taxon>
        <taxon>Pseudocohnilembus</taxon>
    </lineage>
</organism>
<keyword evidence="12" id="KW-1185">Reference proteome</keyword>
<dbReference type="SMART" id="SM00290">
    <property type="entry name" value="ZnF_UBP"/>
    <property type="match status" value="1"/>
</dbReference>
<feature type="binding site" evidence="6">
    <location>
        <position position="329"/>
    </location>
    <ligand>
        <name>Zn(2+)</name>
        <dbReference type="ChEBI" id="CHEBI:29105"/>
    </ligand>
</feature>
<comment type="caution">
    <text evidence="11">The sequence shown here is derived from an EMBL/GenBank/DDBJ whole genome shotgun (WGS) entry which is preliminary data.</text>
</comment>
<dbReference type="PROSITE" id="PS50271">
    <property type="entry name" value="ZF_UBP"/>
    <property type="match status" value="1"/>
</dbReference>
<evidence type="ECO:0000256" key="7">
    <source>
        <dbReference type="PROSITE-ProRule" id="PRU00502"/>
    </source>
</evidence>
<dbReference type="AlphaFoldDB" id="A0A0V0QUF6"/>
<evidence type="ECO:0008006" key="13">
    <source>
        <dbReference type="Google" id="ProtNLM"/>
    </source>
</evidence>
<name>A0A0V0QUF6_PSEPJ</name>
<accession>A0A0V0QUF6</accession>
<proteinExistence type="predicted"/>
<evidence type="ECO:0000256" key="5">
    <source>
        <dbReference type="ARBA" id="ARBA00023027"/>
    </source>
</evidence>
<evidence type="ECO:0000256" key="2">
    <source>
        <dbReference type="ARBA" id="ARBA00022679"/>
    </source>
</evidence>
<keyword evidence="7" id="KW-0863">Zinc-finger</keyword>
<dbReference type="InterPro" id="IPR050134">
    <property type="entry name" value="NAD-dep_sirtuin_deacylases"/>
</dbReference>
<feature type="domain" description="Deacetylase sirtuin-type" evidence="10">
    <location>
        <begin position="165"/>
        <end position="451"/>
    </location>
</feature>
<evidence type="ECO:0000256" key="6">
    <source>
        <dbReference type="PROSITE-ProRule" id="PRU00236"/>
    </source>
</evidence>
<dbReference type="PANTHER" id="PTHR11085">
    <property type="entry name" value="NAD-DEPENDENT PROTEIN DEACYLASE SIRTUIN-5, MITOCHONDRIAL-RELATED"/>
    <property type="match status" value="1"/>
</dbReference>
<dbReference type="Gene3D" id="3.30.40.10">
    <property type="entry name" value="Zinc/RING finger domain, C3HC4 (zinc finger)"/>
    <property type="match status" value="1"/>
</dbReference>
<dbReference type="Pfam" id="PF02146">
    <property type="entry name" value="SIR2"/>
    <property type="match status" value="1"/>
</dbReference>
<feature type="binding site" evidence="6">
    <location>
        <position position="303"/>
    </location>
    <ligand>
        <name>Zn(2+)</name>
        <dbReference type="ChEBI" id="CHEBI:29105"/>
    </ligand>
</feature>
<dbReference type="InterPro" id="IPR026590">
    <property type="entry name" value="Ssirtuin_cat_dom"/>
</dbReference>
<keyword evidence="2" id="KW-0808">Transferase</keyword>
<dbReference type="InterPro" id="IPR003000">
    <property type="entry name" value="Sirtuin"/>
</dbReference>
<dbReference type="PROSITE" id="PS50305">
    <property type="entry name" value="SIRTUIN"/>
    <property type="match status" value="1"/>
</dbReference>
<dbReference type="OMA" id="ARCIECQ"/>
<feature type="binding site" evidence="6">
    <location>
        <position position="308"/>
    </location>
    <ligand>
        <name>Zn(2+)</name>
        <dbReference type="ChEBI" id="CHEBI:29105"/>
    </ligand>
</feature>
<feature type="binding site" evidence="6">
    <location>
        <position position="332"/>
    </location>
    <ligand>
        <name>Zn(2+)</name>
        <dbReference type="ChEBI" id="CHEBI:29105"/>
    </ligand>
</feature>
<evidence type="ECO:0000256" key="8">
    <source>
        <dbReference type="SAM" id="MobiDB-lite"/>
    </source>
</evidence>
<dbReference type="Gene3D" id="3.30.1600.10">
    <property type="entry name" value="SIR2/SIRT2 'Small Domain"/>
    <property type="match status" value="1"/>
</dbReference>
<comment type="cofactor">
    <cofactor evidence="1">
        <name>Zn(2+)</name>
        <dbReference type="ChEBI" id="CHEBI:29105"/>
    </cofactor>
</comment>
<evidence type="ECO:0000256" key="1">
    <source>
        <dbReference type="ARBA" id="ARBA00001947"/>
    </source>
</evidence>
<evidence type="ECO:0000259" key="9">
    <source>
        <dbReference type="PROSITE" id="PS50271"/>
    </source>
</evidence>
<feature type="domain" description="UBP-type" evidence="9">
    <location>
        <begin position="19"/>
        <end position="124"/>
    </location>
</feature>
<evidence type="ECO:0000313" key="12">
    <source>
        <dbReference type="Proteomes" id="UP000054937"/>
    </source>
</evidence>
<dbReference type="OrthoDB" id="424012at2759"/>
<dbReference type="InterPro" id="IPR026591">
    <property type="entry name" value="Sirtuin_cat_small_dom_sf"/>
</dbReference>
<dbReference type="InterPro" id="IPR001607">
    <property type="entry name" value="Znf_UBP"/>
</dbReference>
<dbReference type="GO" id="GO:0008270">
    <property type="term" value="F:zinc ion binding"/>
    <property type="evidence" value="ECO:0007669"/>
    <property type="project" value="UniProtKB-KW"/>
</dbReference>
<dbReference type="SUPFAM" id="SSF52467">
    <property type="entry name" value="DHS-like NAD/FAD-binding domain"/>
    <property type="match status" value="1"/>
</dbReference>
<dbReference type="Gene3D" id="3.40.50.1220">
    <property type="entry name" value="TPP-binding domain"/>
    <property type="match status" value="1"/>
</dbReference>
<keyword evidence="4 6" id="KW-0862">Zinc</keyword>